<keyword evidence="2" id="KW-1185">Reference proteome</keyword>
<reference evidence="1 2" key="1">
    <citation type="submission" date="2024-02" db="EMBL/GenBank/DDBJ databases">
        <title>Lysinimicrobium sediminis NBRC 112286.</title>
        <authorList>
            <person name="Ichikawa N."/>
            <person name="Katano-Makiyama Y."/>
            <person name="Hidaka K."/>
        </authorList>
    </citation>
    <scope>NUCLEOTIDE SEQUENCE [LARGE SCALE GENOMIC DNA]</scope>
    <source>
        <strain evidence="1 2">NBRC 112286</strain>
    </source>
</reference>
<gene>
    <name evidence="1" type="ORF">Lsed01_01641</name>
</gene>
<sequence length="129" mass="13728">MNAALESESRTYFESFEAALTDFDPPAKNLEPIRAAVASVKFSRAYIPNSRSHIGLEAEDGGPDLAFVGAGFVALHPRGGKSAWVDLPIAPTRAGGYTQSRRVEFDRPVAACGTCFTKLPATGVCDYCG</sequence>
<dbReference type="EMBL" id="BAABRR010000007">
    <property type="protein sequence ID" value="GAA5519203.1"/>
    <property type="molecule type" value="Genomic_DNA"/>
</dbReference>
<dbReference type="Proteomes" id="UP001426770">
    <property type="component" value="Unassembled WGS sequence"/>
</dbReference>
<accession>A0ABP9WH92</accession>
<evidence type="ECO:0000313" key="1">
    <source>
        <dbReference type="EMBL" id="GAA5519203.1"/>
    </source>
</evidence>
<name>A0ABP9WH92_9MICO</name>
<comment type="caution">
    <text evidence="1">The sequence shown here is derived from an EMBL/GenBank/DDBJ whole genome shotgun (WGS) entry which is preliminary data.</text>
</comment>
<evidence type="ECO:0000313" key="2">
    <source>
        <dbReference type="Proteomes" id="UP001426770"/>
    </source>
</evidence>
<protein>
    <submittedName>
        <fullName evidence="1">Uncharacterized protein</fullName>
    </submittedName>
</protein>
<dbReference type="RefSeq" id="WP_286215412.1">
    <property type="nucleotide sequence ID" value="NZ_AP027736.1"/>
</dbReference>
<organism evidence="1 2">
    <name type="scientific">Demequina sediminis</name>
    <dbReference type="NCBI Taxonomy" id="1930058"/>
    <lineage>
        <taxon>Bacteria</taxon>
        <taxon>Bacillati</taxon>
        <taxon>Actinomycetota</taxon>
        <taxon>Actinomycetes</taxon>
        <taxon>Micrococcales</taxon>
        <taxon>Demequinaceae</taxon>
        <taxon>Demequina</taxon>
    </lineage>
</organism>
<proteinExistence type="predicted"/>